<accession>E2C094</accession>
<protein>
    <submittedName>
        <fullName evidence="1">Uncharacterized protein</fullName>
    </submittedName>
</protein>
<name>E2C094_HARSA</name>
<organism evidence="2">
    <name type="scientific">Harpegnathos saltator</name>
    <name type="common">Jerdon's jumping ant</name>
    <dbReference type="NCBI Taxonomy" id="610380"/>
    <lineage>
        <taxon>Eukaryota</taxon>
        <taxon>Metazoa</taxon>
        <taxon>Ecdysozoa</taxon>
        <taxon>Arthropoda</taxon>
        <taxon>Hexapoda</taxon>
        <taxon>Insecta</taxon>
        <taxon>Pterygota</taxon>
        <taxon>Neoptera</taxon>
        <taxon>Endopterygota</taxon>
        <taxon>Hymenoptera</taxon>
        <taxon>Apocrita</taxon>
        <taxon>Aculeata</taxon>
        <taxon>Formicoidea</taxon>
        <taxon>Formicidae</taxon>
        <taxon>Ponerinae</taxon>
        <taxon>Ponerini</taxon>
        <taxon>Harpegnathos</taxon>
    </lineage>
</organism>
<proteinExistence type="predicted"/>
<evidence type="ECO:0000313" key="2">
    <source>
        <dbReference type="Proteomes" id="UP000008237"/>
    </source>
</evidence>
<keyword evidence="2" id="KW-1185">Reference proteome</keyword>
<gene>
    <name evidence="1" type="ORF">EAI_17444</name>
</gene>
<dbReference type="AlphaFoldDB" id="E2C094"/>
<dbReference type="EMBL" id="GL451753">
    <property type="protein sequence ID" value="EFN78646.1"/>
    <property type="molecule type" value="Genomic_DNA"/>
</dbReference>
<sequence>MSRQSRPKQPRLRQTSYQTWKPRRVEKTRWDYPVPASRTYWEKFCDDAEKKLLRVHPPTSKDISRGKAEADQIRSNPYALFLRKPRRKVVTWRPLTAEDLKGYDPEATLEMRARNITDRICRDFCEWLRDLGGTDKLIDEDVLRDMFEIEFTAEASRTMQMSMKEMPMVPGAVAAARQCHDAAELAMTRKHLIRDAEAETKPAKTMAFGTMIPWQRQFVPPGNRVEELWLRCENVMLDLETMDVVWDGITHLESVGSFVKWLHEHSKVSLLDALMSAKDADAWKRPVEEQSFVHVGQHVG</sequence>
<reference evidence="1 2" key="1">
    <citation type="journal article" date="2010" name="Science">
        <title>Genomic comparison of the ants Camponotus floridanus and Harpegnathos saltator.</title>
        <authorList>
            <person name="Bonasio R."/>
            <person name="Zhang G."/>
            <person name="Ye C."/>
            <person name="Mutti N.S."/>
            <person name="Fang X."/>
            <person name="Qin N."/>
            <person name="Donahue G."/>
            <person name="Yang P."/>
            <person name="Li Q."/>
            <person name="Li C."/>
            <person name="Zhang P."/>
            <person name="Huang Z."/>
            <person name="Berger S.L."/>
            <person name="Reinberg D."/>
            <person name="Wang J."/>
            <person name="Liebig J."/>
        </authorList>
    </citation>
    <scope>NUCLEOTIDE SEQUENCE [LARGE SCALE GENOMIC DNA]</scope>
    <source>
        <strain evidence="1 2">R22 G/1</strain>
    </source>
</reference>
<dbReference type="InParanoid" id="E2C094"/>
<dbReference type="OrthoDB" id="6755972at2759"/>
<dbReference type="Proteomes" id="UP000008237">
    <property type="component" value="Unassembled WGS sequence"/>
</dbReference>
<evidence type="ECO:0000313" key="1">
    <source>
        <dbReference type="EMBL" id="EFN78646.1"/>
    </source>
</evidence>